<gene>
    <name evidence="3" type="ORF">IU449_27570</name>
</gene>
<evidence type="ECO:0000313" key="4">
    <source>
        <dbReference type="Proteomes" id="UP000707731"/>
    </source>
</evidence>
<reference evidence="3 4" key="1">
    <citation type="submission" date="2020-10" db="EMBL/GenBank/DDBJ databases">
        <title>Identification of Nocardia species via Next-generation sequencing and recognition of intraspecies genetic diversity.</title>
        <authorList>
            <person name="Li P."/>
            <person name="Li P."/>
            <person name="Lu B."/>
        </authorList>
    </citation>
    <scope>NUCLEOTIDE SEQUENCE [LARGE SCALE GENOMIC DNA]</scope>
    <source>
        <strain evidence="3 4">BJ06-0143</strain>
    </source>
</reference>
<feature type="compositionally biased region" description="Pro residues" evidence="1">
    <location>
        <begin position="380"/>
        <end position="389"/>
    </location>
</feature>
<dbReference type="RefSeq" id="WP_195005101.1">
    <property type="nucleotide sequence ID" value="NZ_JADLQN010000011.1"/>
</dbReference>
<dbReference type="Pfam" id="PF08378">
    <property type="entry name" value="NERD"/>
    <property type="match status" value="1"/>
</dbReference>
<dbReference type="Proteomes" id="UP000707731">
    <property type="component" value="Unassembled WGS sequence"/>
</dbReference>
<accession>A0ABS0DII0</accession>
<feature type="domain" description="NERD" evidence="2">
    <location>
        <begin position="40"/>
        <end position="140"/>
    </location>
</feature>
<organism evidence="3 4">
    <name type="scientific">Nocardia higoensis</name>
    <dbReference type="NCBI Taxonomy" id="228599"/>
    <lineage>
        <taxon>Bacteria</taxon>
        <taxon>Bacillati</taxon>
        <taxon>Actinomycetota</taxon>
        <taxon>Actinomycetes</taxon>
        <taxon>Mycobacteriales</taxon>
        <taxon>Nocardiaceae</taxon>
        <taxon>Nocardia</taxon>
    </lineage>
</organism>
<evidence type="ECO:0000313" key="3">
    <source>
        <dbReference type="EMBL" id="MBF6358261.1"/>
    </source>
</evidence>
<evidence type="ECO:0000259" key="2">
    <source>
        <dbReference type="Pfam" id="PF08378"/>
    </source>
</evidence>
<comment type="caution">
    <text evidence="3">The sequence shown here is derived from an EMBL/GenBank/DDBJ whole genome shotgun (WGS) entry which is preliminary data.</text>
</comment>
<dbReference type="EMBL" id="JADLQN010000011">
    <property type="protein sequence ID" value="MBF6358261.1"/>
    <property type="molecule type" value="Genomic_DNA"/>
</dbReference>
<keyword evidence="4" id="KW-1185">Reference proteome</keyword>
<feature type="region of interest" description="Disordered" evidence="1">
    <location>
        <begin position="341"/>
        <end position="400"/>
    </location>
</feature>
<protein>
    <submittedName>
        <fullName evidence="3">NERD domain-containing protein</fullName>
    </submittedName>
</protein>
<evidence type="ECO:0000256" key="1">
    <source>
        <dbReference type="SAM" id="MobiDB-lite"/>
    </source>
</evidence>
<sequence length="400" mass="42380">MLVLRGDRQGIPETELKVLDWLRASDLAGVVVSGAQVQSSNRRHRGSRRWLNDSVEADLIVITPQACIVIEVKGIKKPVSGVLSCPVNGRWTMPGVDEPVNVRGRDTNPIDQAKEAMFGFKGLVDKASPGPGTFVLALVVVMPIPGYTVTLNPGEISMPPGCEILLAPHRDALHRWFAPEPRGAKGAFHRARAYRPEAPWTAERVMRVLDALMHTHDVTINDLTKHGFLTEQSIASGPPTPSTSTEAAPHDSAIPPLSSPVEPSSGPPTSSPHLQAVPETALDNVHTTAPHPDPAVRPPASSVEEDPASKTHPVRTLVLAAAALVTVGTALWGFAGCSSTNSQHDAPAPVETSSIAPTPPPEPAALEPPPAPLDEELLPETPPPPPPQQPAGCFPFQSNC</sequence>
<feature type="compositionally biased region" description="Pro residues" evidence="1">
    <location>
        <begin position="357"/>
        <end position="372"/>
    </location>
</feature>
<proteinExistence type="predicted"/>
<dbReference type="InterPro" id="IPR011528">
    <property type="entry name" value="NERD"/>
</dbReference>
<name>A0ABS0DII0_9NOCA</name>
<feature type="region of interest" description="Disordered" evidence="1">
    <location>
        <begin position="232"/>
        <end position="309"/>
    </location>
</feature>